<dbReference type="AlphaFoldDB" id="W5WCR0"/>
<dbReference type="GO" id="GO:0009253">
    <property type="term" value="P:peptidoglycan catabolic process"/>
    <property type="evidence" value="ECO:0007669"/>
    <property type="project" value="InterPro"/>
</dbReference>
<comment type="similarity">
    <text evidence="1">Belongs to the glycosyl hydrolase 25 family.</text>
</comment>
<dbReference type="STRING" id="1449976.KALB_4979"/>
<name>W5WCR0_9PSEU</name>
<dbReference type="HOGENOM" id="CLU_1146555_0_0_11"/>
<evidence type="ECO:0000256" key="3">
    <source>
        <dbReference type="ARBA" id="ARBA00023295"/>
    </source>
</evidence>
<dbReference type="PANTHER" id="PTHR34135:SF2">
    <property type="entry name" value="LYSOZYME"/>
    <property type="match status" value="1"/>
</dbReference>
<dbReference type="PANTHER" id="PTHR34135">
    <property type="entry name" value="LYSOZYME"/>
    <property type="match status" value="1"/>
</dbReference>
<evidence type="ECO:0000313" key="4">
    <source>
        <dbReference type="EMBL" id="AHH98341.1"/>
    </source>
</evidence>
<dbReference type="KEGG" id="kal:KALB_4979"/>
<keyword evidence="5" id="KW-1185">Reference proteome</keyword>
<protein>
    <recommendedName>
        <fullName evidence="6">Lysozyme</fullName>
    </recommendedName>
</protein>
<evidence type="ECO:0000256" key="1">
    <source>
        <dbReference type="ARBA" id="ARBA00010646"/>
    </source>
</evidence>
<dbReference type="PROSITE" id="PS51904">
    <property type="entry name" value="GLYCOSYL_HYDROL_F25_2"/>
    <property type="match status" value="1"/>
</dbReference>
<dbReference type="Gene3D" id="3.20.20.80">
    <property type="entry name" value="Glycosidases"/>
    <property type="match status" value="1"/>
</dbReference>
<dbReference type="RefSeq" id="WP_025358355.1">
    <property type="nucleotide sequence ID" value="NZ_CP007155.1"/>
</dbReference>
<dbReference type="GO" id="GO:0016052">
    <property type="term" value="P:carbohydrate catabolic process"/>
    <property type="evidence" value="ECO:0007669"/>
    <property type="project" value="TreeGrafter"/>
</dbReference>
<gene>
    <name evidence="4" type="ORF">KALB_4979</name>
</gene>
<dbReference type="OrthoDB" id="3345404at2"/>
<dbReference type="Pfam" id="PF01183">
    <property type="entry name" value="Glyco_hydro_25"/>
    <property type="match status" value="1"/>
</dbReference>
<dbReference type="InterPro" id="IPR017853">
    <property type="entry name" value="GH"/>
</dbReference>
<dbReference type="GO" id="GO:0016998">
    <property type="term" value="P:cell wall macromolecule catabolic process"/>
    <property type="evidence" value="ECO:0007669"/>
    <property type="project" value="InterPro"/>
</dbReference>
<proteinExistence type="inferred from homology"/>
<accession>W5WCR0</accession>
<dbReference type="SUPFAM" id="SSF51445">
    <property type="entry name" value="(Trans)glycosidases"/>
    <property type="match status" value="1"/>
</dbReference>
<dbReference type="InterPro" id="IPR018077">
    <property type="entry name" value="Glyco_hydro_fam25_subgr"/>
</dbReference>
<evidence type="ECO:0000256" key="2">
    <source>
        <dbReference type="ARBA" id="ARBA00022801"/>
    </source>
</evidence>
<dbReference type="EMBL" id="CP007155">
    <property type="protein sequence ID" value="AHH98341.1"/>
    <property type="molecule type" value="Genomic_DNA"/>
</dbReference>
<dbReference type="Proteomes" id="UP000019225">
    <property type="component" value="Chromosome"/>
</dbReference>
<dbReference type="GO" id="GO:0003796">
    <property type="term" value="F:lysozyme activity"/>
    <property type="evidence" value="ECO:0007669"/>
    <property type="project" value="InterPro"/>
</dbReference>
<evidence type="ECO:0000313" key="5">
    <source>
        <dbReference type="Proteomes" id="UP000019225"/>
    </source>
</evidence>
<organism evidence="4 5">
    <name type="scientific">Kutzneria albida DSM 43870</name>
    <dbReference type="NCBI Taxonomy" id="1449976"/>
    <lineage>
        <taxon>Bacteria</taxon>
        <taxon>Bacillati</taxon>
        <taxon>Actinomycetota</taxon>
        <taxon>Actinomycetes</taxon>
        <taxon>Pseudonocardiales</taxon>
        <taxon>Pseudonocardiaceae</taxon>
        <taxon>Kutzneria</taxon>
    </lineage>
</organism>
<dbReference type="SMART" id="SM00641">
    <property type="entry name" value="Glyco_25"/>
    <property type="match status" value="1"/>
</dbReference>
<dbReference type="CDD" id="cd00599">
    <property type="entry name" value="GH25_muramidase"/>
    <property type="match status" value="1"/>
</dbReference>
<keyword evidence="3" id="KW-0326">Glycosidase</keyword>
<dbReference type="InterPro" id="IPR002053">
    <property type="entry name" value="Glyco_hydro_25"/>
</dbReference>
<keyword evidence="2" id="KW-0378">Hydrolase</keyword>
<dbReference type="eggNOG" id="COG3757">
    <property type="taxonomic scope" value="Bacteria"/>
</dbReference>
<sequence length="229" mass="24124">MTIFGVDVASYQAGFNFAQAKAEGFDFAIIKAIEGDNYINPYYGAQYAASVAAGLVTASYVFVHTADEAGEIALAERVIPAGSTIVLDSEADGAGEYPVSVDMYNAFTAAGYHVPLVYFPHWFWQQIGSPSLAGLPALWSSGYPSSATTYASEIYDTVGGDSGSGWTGYGGLGVEMWQFTDRGVVAGISGMDCSAYRGTREQLISLFTGGGRQPAAATTDQTNFLLLEG</sequence>
<reference evidence="4 5" key="1">
    <citation type="journal article" date="2014" name="BMC Genomics">
        <title>Complete genome sequence of producer of the glycopeptide antibiotic Aculeximycin Kutzneria albida DSM 43870T, a representative of minor genus of Pseudonocardiaceae.</title>
        <authorList>
            <person name="Rebets Y."/>
            <person name="Tokovenko B."/>
            <person name="Lushchyk I."/>
            <person name="Ruckert C."/>
            <person name="Zaburannyi N."/>
            <person name="Bechthold A."/>
            <person name="Kalinowski J."/>
            <person name="Luzhetskyy A."/>
        </authorList>
    </citation>
    <scope>NUCLEOTIDE SEQUENCE [LARGE SCALE GENOMIC DNA]</scope>
    <source>
        <strain evidence="4">DSM 43870</strain>
    </source>
</reference>
<evidence type="ECO:0008006" key="6">
    <source>
        <dbReference type="Google" id="ProtNLM"/>
    </source>
</evidence>